<evidence type="ECO:0000313" key="3">
    <source>
        <dbReference type="EMBL" id="TZE82816.1"/>
    </source>
</evidence>
<dbReference type="EMBL" id="VTPS01000004">
    <property type="protein sequence ID" value="TZE82816.1"/>
    <property type="molecule type" value="Genomic_DNA"/>
</dbReference>
<dbReference type="Proteomes" id="UP000322976">
    <property type="component" value="Unassembled WGS sequence"/>
</dbReference>
<dbReference type="Pfam" id="PF07853">
    <property type="entry name" value="DUF1648"/>
    <property type="match status" value="1"/>
</dbReference>
<dbReference type="Pfam" id="PF13630">
    <property type="entry name" value="SdpI"/>
    <property type="match status" value="1"/>
</dbReference>
<dbReference type="InterPro" id="IPR025962">
    <property type="entry name" value="SdpI/YhfL"/>
</dbReference>
<organism evidence="3 4">
    <name type="scientific">Calorimonas adulescens</name>
    <dbReference type="NCBI Taxonomy" id="2606906"/>
    <lineage>
        <taxon>Bacteria</taxon>
        <taxon>Bacillati</taxon>
        <taxon>Bacillota</taxon>
        <taxon>Clostridia</taxon>
        <taxon>Thermoanaerobacterales</taxon>
        <taxon>Thermoanaerobacteraceae</taxon>
        <taxon>Calorimonas</taxon>
    </lineage>
</organism>
<dbReference type="PANTHER" id="PTHR37810:SF5">
    <property type="entry name" value="IMMUNITY PROTEIN SDPI"/>
    <property type="match status" value="1"/>
</dbReference>
<evidence type="ECO:0000259" key="2">
    <source>
        <dbReference type="Pfam" id="PF07853"/>
    </source>
</evidence>
<keyword evidence="4" id="KW-1185">Reference proteome</keyword>
<dbReference type="GO" id="GO:0009636">
    <property type="term" value="P:response to toxic substance"/>
    <property type="evidence" value="ECO:0007669"/>
    <property type="project" value="TreeGrafter"/>
</dbReference>
<dbReference type="PANTHER" id="PTHR37810">
    <property type="entry name" value="IMMUNITY PROTEIN SDPI"/>
    <property type="match status" value="1"/>
</dbReference>
<feature type="domain" description="DUF1648" evidence="2">
    <location>
        <begin position="16"/>
        <end position="62"/>
    </location>
</feature>
<keyword evidence="1" id="KW-0472">Membrane</keyword>
<feature type="transmembrane region" description="Helical" evidence="1">
    <location>
        <begin position="12"/>
        <end position="31"/>
    </location>
</feature>
<dbReference type="PIRSF" id="PIRSF038959">
    <property type="entry name" value="SdpI"/>
    <property type="match status" value="1"/>
</dbReference>
<feature type="transmembrane region" description="Helical" evidence="1">
    <location>
        <begin position="92"/>
        <end position="112"/>
    </location>
</feature>
<proteinExistence type="predicted"/>
<feature type="transmembrane region" description="Helical" evidence="1">
    <location>
        <begin position="190"/>
        <end position="212"/>
    </location>
</feature>
<name>A0A5D8QG42_9THEO</name>
<dbReference type="InterPro" id="IPR026272">
    <property type="entry name" value="SdpI"/>
</dbReference>
<comment type="caution">
    <text evidence="3">The sequence shown here is derived from an EMBL/GenBank/DDBJ whole genome shotgun (WGS) entry which is preliminary data.</text>
</comment>
<evidence type="ECO:0000256" key="1">
    <source>
        <dbReference type="SAM" id="Phobius"/>
    </source>
</evidence>
<protein>
    <submittedName>
        <fullName evidence="3">SdpI family protein</fullName>
    </submittedName>
</protein>
<evidence type="ECO:0000313" key="4">
    <source>
        <dbReference type="Proteomes" id="UP000322976"/>
    </source>
</evidence>
<sequence length="218" mass="24880">MIEMKINKTKWILLGFVALSFILTMIVYPILPDKMPVHWNYHGEIDSYAGKFQGAFMIPIMLLIFYPLFIYLPNIDPRRKNYKKFEGAYDTIIIAIFAFLTAMHVIVLSASLGYKIDMTAYMTIGLSLLFIILGNVLTRIRPNFFVGIKNPWTLSDDDVWKKTHRLGGWLFVLVGILGLFLLLINSKFAAMSEIGGIIAASLIVTIYSYILYKSKMSD</sequence>
<keyword evidence="1" id="KW-1133">Transmembrane helix</keyword>
<dbReference type="InterPro" id="IPR012867">
    <property type="entry name" value="DUF1648"/>
</dbReference>
<keyword evidence="1" id="KW-0812">Transmembrane</keyword>
<gene>
    <name evidence="3" type="ORF">FWJ32_04245</name>
</gene>
<accession>A0A5D8QG42</accession>
<feature type="transmembrane region" description="Helical" evidence="1">
    <location>
        <begin position="51"/>
        <end position="72"/>
    </location>
</feature>
<dbReference type="AlphaFoldDB" id="A0A5D8QG42"/>
<reference evidence="3 4" key="1">
    <citation type="submission" date="2019-08" db="EMBL/GenBank/DDBJ databases">
        <title>Calorimonas adulescens gen. nov., sp. nov., an anaerobic thermophilic bacterium from Sakhalin hot spring.</title>
        <authorList>
            <person name="Khomyakova M.A."/>
            <person name="Merkel A.Y."/>
            <person name="Novikov A."/>
            <person name="Bonch-Osmolovskaya E.A."/>
            <person name="Slobodkin A.I."/>
        </authorList>
    </citation>
    <scope>NUCLEOTIDE SEQUENCE [LARGE SCALE GENOMIC DNA]</scope>
    <source>
        <strain evidence="3 4">A05MB</strain>
    </source>
</reference>
<feature type="transmembrane region" description="Helical" evidence="1">
    <location>
        <begin position="118"/>
        <end position="137"/>
    </location>
</feature>
<feature type="transmembrane region" description="Helical" evidence="1">
    <location>
        <begin position="166"/>
        <end position="184"/>
    </location>
</feature>